<accession>A0A163BQE7</accession>
<proteinExistence type="predicted"/>
<evidence type="ECO:0000256" key="1">
    <source>
        <dbReference type="SAM" id="Phobius"/>
    </source>
</evidence>
<feature type="transmembrane region" description="Helical" evidence="1">
    <location>
        <begin position="34"/>
        <end position="59"/>
    </location>
</feature>
<feature type="transmembrane region" description="Helical" evidence="1">
    <location>
        <begin position="9"/>
        <end position="28"/>
    </location>
</feature>
<protein>
    <recommendedName>
        <fullName evidence="4">DUF3311 domain-containing protein</fullName>
    </recommendedName>
</protein>
<evidence type="ECO:0000313" key="3">
    <source>
        <dbReference type="Proteomes" id="UP000076715"/>
    </source>
</evidence>
<reference evidence="2 3" key="1">
    <citation type="submission" date="2016-01" db="EMBL/GenBank/DDBJ databases">
        <title>The draft genome sequence of Aquimarina sp. RZW4-3-2.</title>
        <authorList>
            <person name="Wang Y."/>
        </authorList>
    </citation>
    <scope>NUCLEOTIDE SEQUENCE [LARGE SCALE GENOMIC DNA]</scope>
    <source>
        <strain evidence="2 3">RZW4-3-2</strain>
    </source>
</reference>
<keyword evidence="3" id="KW-1185">Reference proteome</keyword>
<evidence type="ECO:0008006" key="4">
    <source>
        <dbReference type="Google" id="ProtNLM"/>
    </source>
</evidence>
<organism evidence="2 3">
    <name type="scientific">Aquimarina aggregata</name>
    <dbReference type="NCBI Taxonomy" id="1642818"/>
    <lineage>
        <taxon>Bacteria</taxon>
        <taxon>Pseudomonadati</taxon>
        <taxon>Bacteroidota</taxon>
        <taxon>Flavobacteriia</taxon>
        <taxon>Flavobacteriales</taxon>
        <taxon>Flavobacteriaceae</taxon>
        <taxon>Aquimarina</taxon>
    </lineage>
</organism>
<keyword evidence="1" id="KW-0472">Membrane</keyword>
<keyword evidence="1" id="KW-1133">Transmembrane helix</keyword>
<comment type="caution">
    <text evidence="2">The sequence shown here is derived from an EMBL/GenBank/DDBJ whole genome shotgun (WGS) entry which is preliminary data.</text>
</comment>
<gene>
    <name evidence="2" type="ORF">AWE51_19800</name>
</gene>
<evidence type="ECO:0000313" key="2">
    <source>
        <dbReference type="EMBL" id="KZS41645.1"/>
    </source>
</evidence>
<keyword evidence="1" id="KW-0812">Transmembrane</keyword>
<dbReference type="AlphaFoldDB" id="A0A163BQE7"/>
<dbReference type="EMBL" id="LQRT01000003">
    <property type="protein sequence ID" value="KZS41645.1"/>
    <property type="molecule type" value="Genomic_DNA"/>
</dbReference>
<dbReference type="STRING" id="1642818.AWE51_19800"/>
<name>A0A163BQE7_9FLAO</name>
<sequence length="64" mass="7879">MKKRHQQKLIILSLMLFLVWNVPLVLIFDHSGEIFGFPIIYFFIFLIWILAILISFFILRRYYE</sequence>
<dbReference type="Proteomes" id="UP000076715">
    <property type="component" value="Unassembled WGS sequence"/>
</dbReference>